<dbReference type="GO" id="GO:0005886">
    <property type="term" value="C:plasma membrane"/>
    <property type="evidence" value="ECO:0007669"/>
    <property type="project" value="UniProtKB-SubCell"/>
</dbReference>
<feature type="transmembrane region" description="Helical" evidence="8">
    <location>
        <begin position="229"/>
        <end position="248"/>
    </location>
</feature>
<feature type="transmembrane region" description="Helical" evidence="8">
    <location>
        <begin position="20"/>
        <end position="39"/>
    </location>
</feature>
<feature type="transmembrane region" description="Helical" evidence="8">
    <location>
        <begin position="177"/>
        <end position="197"/>
    </location>
</feature>
<feature type="transmembrane region" description="Helical" evidence="8">
    <location>
        <begin position="89"/>
        <end position="108"/>
    </location>
</feature>
<accession>A0A1T4MJ40</accession>
<reference evidence="11" key="1">
    <citation type="submission" date="2017-02" db="EMBL/GenBank/DDBJ databases">
        <authorList>
            <person name="Varghese N."/>
            <person name="Submissions S."/>
        </authorList>
    </citation>
    <scope>NUCLEOTIDE SEQUENCE [LARGE SCALE GENOMIC DNA]</scope>
    <source>
        <strain evidence="11">DSM 16521</strain>
    </source>
</reference>
<evidence type="ECO:0000256" key="6">
    <source>
        <dbReference type="ARBA" id="ARBA00022989"/>
    </source>
</evidence>
<keyword evidence="7 8" id="KW-0472">Membrane</keyword>
<evidence type="ECO:0000256" key="5">
    <source>
        <dbReference type="ARBA" id="ARBA00022692"/>
    </source>
</evidence>
<dbReference type="PANTHER" id="PTHR43271">
    <property type="entry name" value="BLL2771 PROTEIN"/>
    <property type="match status" value="1"/>
</dbReference>
<dbReference type="GO" id="GO:0022857">
    <property type="term" value="F:transmembrane transporter activity"/>
    <property type="evidence" value="ECO:0007669"/>
    <property type="project" value="InterPro"/>
</dbReference>
<dbReference type="Proteomes" id="UP000189933">
    <property type="component" value="Unassembled WGS sequence"/>
</dbReference>
<dbReference type="PROSITE" id="PS50850">
    <property type="entry name" value="MFS"/>
    <property type="match status" value="1"/>
</dbReference>
<comment type="subcellular location">
    <subcellularLocation>
        <location evidence="1">Cell membrane</location>
        <topology evidence="1">Multi-pass membrane protein</topology>
    </subcellularLocation>
</comment>
<dbReference type="CDD" id="cd17324">
    <property type="entry name" value="MFS_NepI_like"/>
    <property type="match status" value="1"/>
</dbReference>
<evidence type="ECO:0000256" key="1">
    <source>
        <dbReference type="ARBA" id="ARBA00004651"/>
    </source>
</evidence>
<evidence type="ECO:0000256" key="8">
    <source>
        <dbReference type="SAM" id="Phobius"/>
    </source>
</evidence>
<keyword evidence="3" id="KW-0813">Transport</keyword>
<evidence type="ECO:0000313" key="11">
    <source>
        <dbReference type="Proteomes" id="UP000189933"/>
    </source>
</evidence>
<feature type="transmembrane region" description="Helical" evidence="8">
    <location>
        <begin position="59"/>
        <end position="77"/>
    </location>
</feature>
<name>A0A1T4MJ40_9FIRM</name>
<sequence>MGESIEVASKTRIQAGSREYLKANIALSIGGMAVFANLHFTQPLLPLFTREFGVKPAEAGLTVSAVIFTLSVFMLVFGAVSDAWGRKKIMAAGLLLTALLAFAAVFVQNFPQLVLLRALQGVFLAALPALGYAYIGEEYEQKAVAAAIGMFISSNSIGGMGGRIISGVIADYWGWRYAFLVLGGLCLLGYLLFLWWLPPSRHFRSRPFSGQKALAEIKEHWSNPVLRNAFLLGGMVLFVFVGLFNYLGFRLQQAPYYFSTTATGFLYLTYLAGTFSSTLSGRLDGRLTIPQRILTGLVLMLLGLVMMILKPLFLIVAGLIFFCFGFFFAHAATSNWVSRKARQARAAASALYLLCYYLGGTAGGYFLGYVWQWGGWLWLSAVCFFMLLAAMVVNRQLNRVY</sequence>
<feature type="transmembrane region" description="Helical" evidence="8">
    <location>
        <begin position="293"/>
        <end position="309"/>
    </location>
</feature>
<dbReference type="PANTHER" id="PTHR43271:SF1">
    <property type="entry name" value="INNER MEMBRANE TRANSPORT PROTEIN YNFM"/>
    <property type="match status" value="1"/>
</dbReference>
<feature type="transmembrane region" description="Helical" evidence="8">
    <location>
        <begin position="254"/>
        <end position="272"/>
    </location>
</feature>
<organism evidence="10 11">
    <name type="scientific">Carboxydocella sporoproducens DSM 16521</name>
    <dbReference type="NCBI Taxonomy" id="1121270"/>
    <lineage>
        <taxon>Bacteria</taxon>
        <taxon>Bacillati</taxon>
        <taxon>Bacillota</taxon>
        <taxon>Clostridia</taxon>
        <taxon>Eubacteriales</taxon>
        <taxon>Clostridiales Family XVI. Incertae Sedis</taxon>
        <taxon>Carboxydocella</taxon>
    </lineage>
</organism>
<dbReference type="Pfam" id="PF07690">
    <property type="entry name" value="MFS_1"/>
    <property type="match status" value="1"/>
</dbReference>
<dbReference type="Gene3D" id="1.20.1250.20">
    <property type="entry name" value="MFS general substrate transporter like domains"/>
    <property type="match status" value="1"/>
</dbReference>
<keyword evidence="11" id="KW-1185">Reference proteome</keyword>
<proteinExistence type="inferred from homology"/>
<dbReference type="OrthoDB" id="63984at2"/>
<gene>
    <name evidence="10" type="ORF">SAMN02745885_00591</name>
</gene>
<dbReference type="InterPro" id="IPR011701">
    <property type="entry name" value="MFS"/>
</dbReference>
<evidence type="ECO:0000256" key="3">
    <source>
        <dbReference type="ARBA" id="ARBA00022448"/>
    </source>
</evidence>
<feature type="transmembrane region" description="Helical" evidence="8">
    <location>
        <begin position="376"/>
        <end position="393"/>
    </location>
</feature>
<feature type="transmembrane region" description="Helical" evidence="8">
    <location>
        <begin position="315"/>
        <end position="338"/>
    </location>
</feature>
<feature type="transmembrane region" description="Helical" evidence="8">
    <location>
        <begin position="350"/>
        <end position="370"/>
    </location>
</feature>
<protein>
    <submittedName>
        <fullName evidence="10">MFS transporter, YNFM family, putative membrane transport protein</fullName>
    </submittedName>
</protein>
<dbReference type="RefSeq" id="WP_078664720.1">
    <property type="nucleotide sequence ID" value="NZ_FUXM01000004.1"/>
</dbReference>
<evidence type="ECO:0000256" key="4">
    <source>
        <dbReference type="ARBA" id="ARBA00022475"/>
    </source>
</evidence>
<evidence type="ECO:0000259" key="9">
    <source>
        <dbReference type="PROSITE" id="PS50850"/>
    </source>
</evidence>
<keyword evidence="5 8" id="KW-0812">Transmembrane</keyword>
<evidence type="ECO:0000256" key="2">
    <source>
        <dbReference type="ARBA" id="ARBA00008335"/>
    </source>
</evidence>
<feature type="transmembrane region" description="Helical" evidence="8">
    <location>
        <begin position="114"/>
        <end position="136"/>
    </location>
</feature>
<dbReference type="InterPro" id="IPR020846">
    <property type="entry name" value="MFS_dom"/>
</dbReference>
<dbReference type="AlphaFoldDB" id="A0A1T4MJ40"/>
<dbReference type="InterPro" id="IPR036259">
    <property type="entry name" value="MFS_trans_sf"/>
</dbReference>
<keyword evidence="6 8" id="KW-1133">Transmembrane helix</keyword>
<evidence type="ECO:0000256" key="7">
    <source>
        <dbReference type="ARBA" id="ARBA00023136"/>
    </source>
</evidence>
<feature type="transmembrane region" description="Helical" evidence="8">
    <location>
        <begin position="143"/>
        <end position="165"/>
    </location>
</feature>
<feature type="domain" description="Major facilitator superfamily (MFS) profile" evidence="9">
    <location>
        <begin position="23"/>
        <end position="398"/>
    </location>
</feature>
<comment type="similarity">
    <text evidence="2">Belongs to the major facilitator superfamily.</text>
</comment>
<keyword evidence="4" id="KW-1003">Cell membrane</keyword>
<dbReference type="SUPFAM" id="SSF103473">
    <property type="entry name" value="MFS general substrate transporter"/>
    <property type="match status" value="1"/>
</dbReference>
<evidence type="ECO:0000313" key="10">
    <source>
        <dbReference type="EMBL" id="SJZ66784.1"/>
    </source>
</evidence>
<dbReference type="EMBL" id="FUXM01000004">
    <property type="protein sequence ID" value="SJZ66784.1"/>
    <property type="molecule type" value="Genomic_DNA"/>
</dbReference>